<evidence type="ECO:0000313" key="2">
    <source>
        <dbReference type="EMBL" id="MFC0202922.1"/>
    </source>
</evidence>
<name>A0ABV6CQD6_9SPHN</name>
<dbReference type="RefSeq" id="WP_379485795.1">
    <property type="nucleotide sequence ID" value="NZ_JBHLWK010000004.1"/>
</dbReference>
<feature type="signal peptide" evidence="1">
    <location>
        <begin position="1"/>
        <end position="21"/>
    </location>
</feature>
<feature type="chain" id="PRO_5047419964" description="Excinuclease ABC subunit A" evidence="1">
    <location>
        <begin position="22"/>
        <end position="146"/>
    </location>
</feature>
<evidence type="ECO:0008006" key="4">
    <source>
        <dbReference type="Google" id="ProtNLM"/>
    </source>
</evidence>
<evidence type="ECO:0000313" key="3">
    <source>
        <dbReference type="Proteomes" id="UP001589798"/>
    </source>
</evidence>
<proteinExistence type="predicted"/>
<comment type="caution">
    <text evidence="2">The sequence shown here is derived from an EMBL/GenBank/DDBJ whole genome shotgun (WGS) entry which is preliminary data.</text>
</comment>
<keyword evidence="1" id="KW-0732">Signal</keyword>
<dbReference type="Proteomes" id="UP001589798">
    <property type="component" value="Unassembled WGS sequence"/>
</dbReference>
<organism evidence="2 3">
    <name type="scientific">Novosphingobium soli</name>
    <dbReference type="NCBI Taxonomy" id="574956"/>
    <lineage>
        <taxon>Bacteria</taxon>
        <taxon>Pseudomonadati</taxon>
        <taxon>Pseudomonadota</taxon>
        <taxon>Alphaproteobacteria</taxon>
        <taxon>Sphingomonadales</taxon>
        <taxon>Sphingomonadaceae</taxon>
        <taxon>Novosphingobium</taxon>
    </lineage>
</organism>
<accession>A0ABV6CQD6</accession>
<evidence type="ECO:0000256" key="1">
    <source>
        <dbReference type="SAM" id="SignalP"/>
    </source>
</evidence>
<gene>
    <name evidence="2" type="ORF">ACFFJC_01415</name>
</gene>
<reference evidence="2 3" key="1">
    <citation type="submission" date="2024-09" db="EMBL/GenBank/DDBJ databases">
        <authorList>
            <person name="Sun Q."/>
            <person name="Mori K."/>
        </authorList>
    </citation>
    <scope>NUCLEOTIDE SEQUENCE [LARGE SCALE GENOMIC DNA]</scope>
    <source>
        <strain evidence="2 3">CCM 7706</strain>
    </source>
</reference>
<keyword evidence="3" id="KW-1185">Reference proteome</keyword>
<sequence>MTSTWNNAVIAVGLIVPLLSAGCSGGSPLTEETKRYITKDFIDPDAAQFRNIKPHGRCLTGEVNGKNRFGGYVGYHKFYYDPVTKSGAEEPEVISIIEITSEDYKKHNESVDSYLRNLGVCSKGEKGQEAFDASVRKRLAADKRAQ</sequence>
<dbReference type="EMBL" id="JBHLWK010000004">
    <property type="protein sequence ID" value="MFC0202922.1"/>
    <property type="molecule type" value="Genomic_DNA"/>
</dbReference>
<protein>
    <recommendedName>
        <fullName evidence="4">Excinuclease ABC subunit A</fullName>
    </recommendedName>
</protein>